<gene>
    <name evidence="1" type="ORF">ENG63_07190</name>
</gene>
<dbReference type="AlphaFoldDB" id="A0A7C0Y3B5"/>
<accession>A0A7C0Y3B5</accession>
<dbReference type="Proteomes" id="UP000886289">
    <property type="component" value="Unassembled WGS sequence"/>
</dbReference>
<sequence length="50" mass="5763">MKVFTAVIENALIHGFIGYVPKFLYAHLQGETLDESKENLKELKNVIRIM</sequence>
<organism evidence="1">
    <name type="scientific">Desulfofervidus auxilii</name>
    <dbReference type="NCBI Taxonomy" id="1621989"/>
    <lineage>
        <taxon>Bacteria</taxon>
        <taxon>Pseudomonadati</taxon>
        <taxon>Thermodesulfobacteriota</taxon>
        <taxon>Candidatus Desulfofervidia</taxon>
        <taxon>Candidatus Desulfofervidales</taxon>
        <taxon>Candidatus Desulfofervidaceae</taxon>
        <taxon>Candidatus Desulfofervidus</taxon>
    </lineage>
</organism>
<dbReference type="SUPFAM" id="SSF143100">
    <property type="entry name" value="TTHA1013/TTHA0281-like"/>
    <property type="match status" value="1"/>
</dbReference>
<evidence type="ECO:0000313" key="1">
    <source>
        <dbReference type="EMBL" id="HDD44626.1"/>
    </source>
</evidence>
<dbReference type="InterPro" id="IPR035069">
    <property type="entry name" value="TTHA1013/TTHA0281-like"/>
</dbReference>
<proteinExistence type="predicted"/>
<name>A0A7C0Y3B5_DESA2</name>
<reference evidence="1" key="1">
    <citation type="journal article" date="2020" name="mSystems">
        <title>Genome- and Community-Level Interaction Insights into Carbon Utilization and Element Cycling Functions of Hydrothermarchaeota in Hydrothermal Sediment.</title>
        <authorList>
            <person name="Zhou Z."/>
            <person name="Liu Y."/>
            <person name="Xu W."/>
            <person name="Pan J."/>
            <person name="Luo Z.H."/>
            <person name="Li M."/>
        </authorList>
    </citation>
    <scope>NUCLEOTIDE SEQUENCE [LARGE SCALE GENOMIC DNA]</scope>
    <source>
        <strain evidence="1">HyVt-233</strain>
    </source>
</reference>
<comment type="caution">
    <text evidence="1">The sequence shown here is derived from an EMBL/GenBank/DDBJ whole genome shotgun (WGS) entry which is preliminary data.</text>
</comment>
<protein>
    <submittedName>
        <fullName evidence="1">Type II toxin-antitoxin system HicB family antitoxin</fullName>
    </submittedName>
</protein>
<dbReference type="Gene3D" id="3.30.160.250">
    <property type="match status" value="1"/>
</dbReference>
<dbReference type="EMBL" id="DRBS01000265">
    <property type="protein sequence ID" value="HDD44626.1"/>
    <property type="molecule type" value="Genomic_DNA"/>
</dbReference>